<evidence type="ECO:0000313" key="1">
    <source>
        <dbReference type="EMBL" id="KAG7086092.1"/>
    </source>
</evidence>
<sequence length="347" mass="40388">MVVSSIQTFLARQLLRYRTLLLRPIRQVLGRPKPRMKLANKPGSVHTLLPKTPKLSRRKRVTPNGYSSKSAVITPKRKAILFNPDRLRNNGKVVTGLKRTSFEPVLTMSVTDFYRATERAISKSPRKDVTKEDKAILDKLRRATFKHDMIAGVKAVEKQLGNIDVAANARWAKEHEVIARQLFDEDRKRARLAVMQEDREKRENKKLKDYLGRLVQAARRGEKPDIPPPSTTEVNRWSYYETNWKDILDGKVSPLFVFKDFPWPTLNPNGLEVEDYEEFLISPLRPGYEKLYWNERVDKERVLWDAKHVEEKVIPFVEERFRDQVVRGAGAIRGYLDTIVEKYNAHN</sequence>
<protein>
    <submittedName>
        <fullName evidence="1">Uncharacterized protein</fullName>
    </submittedName>
</protein>
<dbReference type="KEGG" id="more:E1B28_003607"/>
<dbReference type="Proteomes" id="UP001049176">
    <property type="component" value="Chromosome 11"/>
</dbReference>
<evidence type="ECO:0000313" key="2">
    <source>
        <dbReference type="Proteomes" id="UP001049176"/>
    </source>
</evidence>
<comment type="caution">
    <text evidence="1">The sequence shown here is derived from an EMBL/GenBank/DDBJ whole genome shotgun (WGS) entry which is preliminary data.</text>
</comment>
<keyword evidence="2" id="KW-1185">Reference proteome</keyword>
<dbReference type="GeneID" id="66072683"/>
<gene>
    <name evidence="1" type="ORF">E1B28_003607</name>
</gene>
<name>A0A9P7RMK0_9AGAR</name>
<dbReference type="RefSeq" id="XP_043002563.1">
    <property type="nucleotide sequence ID" value="XM_043160606.1"/>
</dbReference>
<reference evidence="1" key="1">
    <citation type="journal article" date="2021" name="Genome Biol. Evol.">
        <title>The assembled and annotated genome of the fairy-ring fungus Marasmius oreades.</title>
        <authorList>
            <person name="Hiltunen M."/>
            <person name="Ament-Velasquez S.L."/>
            <person name="Johannesson H."/>
        </authorList>
    </citation>
    <scope>NUCLEOTIDE SEQUENCE</scope>
    <source>
        <strain evidence="1">03SP1</strain>
    </source>
</reference>
<proteinExistence type="predicted"/>
<dbReference type="EMBL" id="CM032191">
    <property type="protein sequence ID" value="KAG7086092.1"/>
    <property type="molecule type" value="Genomic_DNA"/>
</dbReference>
<dbReference type="OrthoDB" id="2892356at2759"/>
<organism evidence="1 2">
    <name type="scientific">Marasmius oreades</name>
    <name type="common">fairy-ring Marasmius</name>
    <dbReference type="NCBI Taxonomy" id="181124"/>
    <lineage>
        <taxon>Eukaryota</taxon>
        <taxon>Fungi</taxon>
        <taxon>Dikarya</taxon>
        <taxon>Basidiomycota</taxon>
        <taxon>Agaricomycotina</taxon>
        <taxon>Agaricomycetes</taxon>
        <taxon>Agaricomycetidae</taxon>
        <taxon>Agaricales</taxon>
        <taxon>Marasmiineae</taxon>
        <taxon>Marasmiaceae</taxon>
        <taxon>Marasmius</taxon>
    </lineage>
</organism>
<accession>A0A9P7RMK0</accession>
<dbReference type="AlphaFoldDB" id="A0A9P7RMK0"/>